<dbReference type="PANTHER" id="PTHR45947">
    <property type="entry name" value="SULFOQUINOVOSYL TRANSFERASE SQD2"/>
    <property type="match status" value="1"/>
</dbReference>
<dbReference type="Pfam" id="PF13692">
    <property type="entry name" value="Glyco_trans_1_4"/>
    <property type="match status" value="1"/>
</dbReference>
<evidence type="ECO:0000259" key="1">
    <source>
        <dbReference type="Pfam" id="PF13439"/>
    </source>
</evidence>
<dbReference type="PANTHER" id="PTHR45947:SF15">
    <property type="entry name" value="TEICHURONIC ACID BIOSYNTHESIS GLYCOSYLTRANSFERASE TUAC-RELATED"/>
    <property type="match status" value="1"/>
</dbReference>
<evidence type="ECO:0000313" key="3">
    <source>
        <dbReference type="Proteomes" id="UP000620670"/>
    </source>
</evidence>
<comment type="caution">
    <text evidence="2">The sequence shown here is derived from an EMBL/GenBank/DDBJ whole genome shotgun (WGS) entry which is preliminary data.</text>
</comment>
<dbReference type="EMBL" id="JAELXT010000010">
    <property type="protein sequence ID" value="MBJ6126171.1"/>
    <property type="molecule type" value="Genomic_DNA"/>
</dbReference>
<dbReference type="Pfam" id="PF13439">
    <property type="entry name" value="Glyco_transf_4"/>
    <property type="match status" value="1"/>
</dbReference>
<dbReference type="CDD" id="cd03801">
    <property type="entry name" value="GT4_PimA-like"/>
    <property type="match status" value="1"/>
</dbReference>
<protein>
    <submittedName>
        <fullName evidence="2">Glycosyltransferase family 4 protein</fullName>
    </submittedName>
</protein>
<name>A0ABS0Y1I4_9HYPH</name>
<gene>
    <name evidence="2" type="ORF">JAO75_12240</name>
</gene>
<dbReference type="InterPro" id="IPR028098">
    <property type="entry name" value="Glyco_trans_4-like_N"/>
</dbReference>
<keyword evidence="3" id="KW-1185">Reference proteome</keyword>
<dbReference type="Proteomes" id="UP000620670">
    <property type="component" value="Unassembled WGS sequence"/>
</dbReference>
<evidence type="ECO:0000313" key="2">
    <source>
        <dbReference type="EMBL" id="MBJ6126171.1"/>
    </source>
</evidence>
<reference evidence="3" key="1">
    <citation type="submission" date="2020-12" db="EMBL/GenBank/DDBJ databases">
        <title>Hymenobacter sp.</title>
        <authorList>
            <person name="Kim M.K."/>
        </authorList>
    </citation>
    <scope>NUCLEOTIDE SEQUENCE [LARGE SCALE GENOMIC DNA]</scope>
    <source>
        <strain evidence="3">BT325</strain>
    </source>
</reference>
<dbReference type="SUPFAM" id="SSF53756">
    <property type="entry name" value="UDP-Glycosyltransferase/glycogen phosphorylase"/>
    <property type="match status" value="1"/>
</dbReference>
<accession>A0ABS0Y1I4</accession>
<proteinExistence type="predicted"/>
<feature type="domain" description="Glycosyltransferase subfamily 4-like N-terminal" evidence="1">
    <location>
        <begin position="8"/>
        <end position="128"/>
    </location>
</feature>
<dbReference type="InterPro" id="IPR050194">
    <property type="entry name" value="Glycosyltransferase_grp1"/>
</dbReference>
<sequence>MAAIAQSGVEVRIFFLSSRTSLRTLARESRRFRSAVREFEPDIVHAHYGTVTALFAAATTTCPLVVSFRGSDINPTSDTSYIRSLFARLFSQIAAVRAQHIICVSEEIRSRIWLPVRPSSIIFDGVNLSSFYPISRDEARSKLGWSKTKKFIFFNLSGRPSGKRLSLAESAVDYVRREISDVELVAVSKVDPERIPLIMNACDCLLLTSDWEGSPTVVKEAMACELPVISVDVGDVRMLLDGVSPSRIVPAEVAAIGSALVDVLCMEVRSNGAERAKIMSEATTTSRLLGVYQLVMSQANHHYEAQTQRQEA</sequence>
<organism evidence="2 3">
    <name type="scientific">Microvirga splendida</name>
    <dbReference type="NCBI Taxonomy" id="2795727"/>
    <lineage>
        <taxon>Bacteria</taxon>
        <taxon>Pseudomonadati</taxon>
        <taxon>Pseudomonadota</taxon>
        <taxon>Alphaproteobacteria</taxon>
        <taxon>Hyphomicrobiales</taxon>
        <taxon>Methylobacteriaceae</taxon>
        <taxon>Microvirga</taxon>
    </lineage>
</organism>
<dbReference type="Gene3D" id="3.40.50.2000">
    <property type="entry name" value="Glycogen Phosphorylase B"/>
    <property type="match status" value="2"/>
</dbReference>